<dbReference type="STRING" id="1314800.A0A1B7MXH1"/>
<keyword evidence="2" id="KW-1185">Reference proteome</keyword>
<organism evidence="1 2">
    <name type="scientific">Rhizopogon vinicolor AM-OR11-026</name>
    <dbReference type="NCBI Taxonomy" id="1314800"/>
    <lineage>
        <taxon>Eukaryota</taxon>
        <taxon>Fungi</taxon>
        <taxon>Dikarya</taxon>
        <taxon>Basidiomycota</taxon>
        <taxon>Agaricomycotina</taxon>
        <taxon>Agaricomycetes</taxon>
        <taxon>Agaricomycetidae</taxon>
        <taxon>Boletales</taxon>
        <taxon>Suillineae</taxon>
        <taxon>Rhizopogonaceae</taxon>
        <taxon>Rhizopogon</taxon>
    </lineage>
</organism>
<reference evidence="1 2" key="1">
    <citation type="submission" date="2016-06" db="EMBL/GenBank/DDBJ databases">
        <title>Comparative genomics of the ectomycorrhizal sister species Rhizopogon vinicolor and Rhizopogon vesiculosus (Basidiomycota: Boletales) reveals a divergence of the mating type B locus.</title>
        <authorList>
            <consortium name="DOE Joint Genome Institute"/>
            <person name="Mujic A.B."/>
            <person name="Kuo A."/>
            <person name="Tritt A."/>
            <person name="Lipzen A."/>
            <person name="Chen C."/>
            <person name="Johnson J."/>
            <person name="Sharma A."/>
            <person name="Barry K."/>
            <person name="Grigoriev I.V."/>
            <person name="Spatafora J.W."/>
        </authorList>
    </citation>
    <scope>NUCLEOTIDE SEQUENCE [LARGE SCALE GENOMIC DNA]</scope>
    <source>
        <strain evidence="1 2">AM-OR11-026</strain>
    </source>
</reference>
<dbReference type="InParanoid" id="A0A1B7MXH1"/>
<dbReference type="Proteomes" id="UP000092154">
    <property type="component" value="Unassembled WGS sequence"/>
</dbReference>
<sequence length="75" mass="8640">MALRKYYALHDKAQDTVAESKQVWFDTSFSIFAVQSFDPPRHPSGMKVFLEHSMQSYGPLPSELRPRRMCSCVNS</sequence>
<dbReference type="AlphaFoldDB" id="A0A1B7MXH1"/>
<gene>
    <name evidence="1" type="ORF">K503DRAFT_801332</name>
</gene>
<accession>A0A1B7MXH1</accession>
<name>A0A1B7MXH1_9AGAM</name>
<evidence type="ECO:0000313" key="1">
    <source>
        <dbReference type="EMBL" id="OAX37318.1"/>
    </source>
</evidence>
<protein>
    <submittedName>
        <fullName evidence="1">Uncharacterized protein</fullName>
    </submittedName>
</protein>
<dbReference type="OrthoDB" id="3015541at2759"/>
<evidence type="ECO:0000313" key="2">
    <source>
        <dbReference type="Proteomes" id="UP000092154"/>
    </source>
</evidence>
<dbReference type="EMBL" id="KV448359">
    <property type="protein sequence ID" value="OAX37318.1"/>
    <property type="molecule type" value="Genomic_DNA"/>
</dbReference>
<proteinExistence type="predicted"/>